<evidence type="ECO:0000259" key="7">
    <source>
        <dbReference type="SMART" id="SM00645"/>
    </source>
</evidence>
<dbReference type="GO" id="GO:0006508">
    <property type="term" value="P:proteolysis"/>
    <property type="evidence" value="ECO:0007669"/>
    <property type="project" value="UniProtKB-KW"/>
</dbReference>
<sequence length="360" mass="39189">MKSYNKSYKVAGTIAVIGSVAALALIGINISQRDLHQDTNLAVKIDPVINTAFNNFVAKQQRSFLTKSEFNARMAIFRDNYQAIQQHNAEPGSSYKLGLNDFSDRSIEEIRGIMTFIEPIDSEQDHTSEGEVKKFQSDGLLKAPQSIDWRDQGAVTQVRNQGSCGSCFSYSAASAVEGAYKVKTGKLVEFSNQQILDCSGNGNQGCRGGYMTNSFKYLQSAKLMKYDDYPYIGKAGMCKYDASKGVVGVSSYTALPANNPAALLEAVSKQPVSIAMAATSLPFFQYKSGVLDSTACGTNLNHALLLIGYGNDATSGKDYWLVKNTWGTNWGEKGYIKIKRDNVTGPGMCGILKMSSYPTL</sequence>
<dbReference type="FunFam" id="3.90.70.10:FF:000006">
    <property type="entry name" value="Cathepsin S"/>
    <property type="match status" value="1"/>
</dbReference>
<reference evidence="9 10" key="1">
    <citation type="submission" date="2014-06" db="EMBL/GenBank/DDBJ databases">
        <authorList>
            <person name="Swart Estienne"/>
        </authorList>
    </citation>
    <scope>NUCLEOTIDE SEQUENCE [LARGE SCALE GENOMIC DNA]</scope>
    <source>
        <strain evidence="9 10">130c</strain>
    </source>
</reference>
<keyword evidence="2" id="KW-0645">Protease</keyword>
<evidence type="ECO:0000256" key="3">
    <source>
        <dbReference type="ARBA" id="ARBA00022801"/>
    </source>
</evidence>
<dbReference type="AlphaFoldDB" id="A0A078B2Z0"/>
<dbReference type="SUPFAM" id="SSF54001">
    <property type="entry name" value="Cysteine proteinases"/>
    <property type="match status" value="1"/>
</dbReference>
<evidence type="ECO:0000259" key="8">
    <source>
        <dbReference type="SMART" id="SM00848"/>
    </source>
</evidence>
<dbReference type="InterPro" id="IPR000668">
    <property type="entry name" value="Peptidase_C1A_C"/>
</dbReference>
<dbReference type="Pfam" id="PF00112">
    <property type="entry name" value="Peptidase_C1"/>
    <property type="match status" value="1"/>
</dbReference>
<dbReference type="InterPro" id="IPR038765">
    <property type="entry name" value="Papain-like_cys_pep_sf"/>
</dbReference>
<keyword evidence="6" id="KW-1015">Disulfide bond</keyword>
<keyword evidence="3" id="KW-0378">Hydrolase</keyword>
<dbReference type="InParanoid" id="A0A078B2Z0"/>
<evidence type="ECO:0000256" key="2">
    <source>
        <dbReference type="ARBA" id="ARBA00022670"/>
    </source>
</evidence>
<evidence type="ECO:0000256" key="1">
    <source>
        <dbReference type="ARBA" id="ARBA00008455"/>
    </source>
</evidence>
<dbReference type="InterPro" id="IPR025661">
    <property type="entry name" value="Pept_asp_AS"/>
</dbReference>
<keyword evidence="4" id="KW-0788">Thiol protease</keyword>
<feature type="domain" description="Cathepsin propeptide inhibitor" evidence="8">
    <location>
        <begin position="53"/>
        <end position="110"/>
    </location>
</feature>
<evidence type="ECO:0000313" key="9">
    <source>
        <dbReference type="EMBL" id="CDW88834.1"/>
    </source>
</evidence>
<gene>
    <name evidence="9" type="primary">Contig15018.g740</name>
    <name evidence="9" type="ORF">STYLEM_17959</name>
</gene>
<dbReference type="OrthoDB" id="10253408at2759"/>
<dbReference type="PANTHER" id="PTHR12411">
    <property type="entry name" value="CYSTEINE PROTEASE FAMILY C1-RELATED"/>
    <property type="match status" value="1"/>
</dbReference>
<dbReference type="EMBL" id="CCKQ01016942">
    <property type="protein sequence ID" value="CDW88834.1"/>
    <property type="molecule type" value="Genomic_DNA"/>
</dbReference>
<comment type="similarity">
    <text evidence="1">Belongs to the peptidase C1 family.</text>
</comment>
<dbReference type="InterPro" id="IPR013201">
    <property type="entry name" value="Prot_inhib_I29"/>
</dbReference>
<dbReference type="PROSITE" id="PS00639">
    <property type="entry name" value="THIOL_PROTEASE_HIS"/>
    <property type="match status" value="1"/>
</dbReference>
<dbReference type="SMART" id="SM00848">
    <property type="entry name" value="Inhibitor_I29"/>
    <property type="match status" value="1"/>
</dbReference>
<dbReference type="PRINTS" id="PR00705">
    <property type="entry name" value="PAPAIN"/>
</dbReference>
<dbReference type="Proteomes" id="UP000039865">
    <property type="component" value="Unassembled WGS sequence"/>
</dbReference>
<dbReference type="InterPro" id="IPR025660">
    <property type="entry name" value="Pept_his_AS"/>
</dbReference>
<protein>
    <submittedName>
        <fullName evidence="9">Uncharacterized protein</fullName>
    </submittedName>
</protein>
<feature type="domain" description="Peptidase C1A papain C-terminal" evidence="7">
    <location>
        <begin position="143"/>
        <end position="359"/>
    </location>
</feature>
<evidence type="ECO:0000256" key="5">
    <source>
        <dbReference type="ARBA" id="ARBA00023145"/>
    </source>
</evidence>
<evidence type="ECO:0000256" key="4">
    <source>
        <dbReference type="ARBA" id="ARBA00022807"/>
    </source>
</evidence>
<dbReference type="InterPro" id="IPR013128">
    <property type="entry name" value="Peptidase_C1A"/>
</dbReference>
<accession>A0A078B2Z0</accession>
<organism evidence="9 10">
    <name type="scientific">Stylonychia lemnae</name>
    <name type="common">Ciliate</name>
    <dbReference type="NCBI Taxonomy" id="5949"/>
    <lineage>
        <taxon>Eukaryota</taxon>
        <taxon>Sar</taxon>
        <taxon>Alveolata</taxon>
        <taxon>Ciliophora</taxon>
        <taxon>Intramacronucleata</taxon>
        <taxon>Spirotrichea</taxon>
        <taxon>Stichotrichia</taxon>
        <taxon>Sporadotrichida</taxon>
        <taxon>Oxytrichidae</taxon>
        <taxon>Stylonychinae</taxon>
        <taxon>Stylonychia</taxon>
    </lineage>
</organism>
<dbReference type="OMA" id="HNGEYSE"/>
<dbReference type="Pfam" id="PF08246">
    <property type="entry name" value="Inhibitor_I29"/>
    <property type="match status" value="1"/>
</dbReference>
<evidence type="ECO:0000256" key="6">
    <source>
        <dbReference type="ARBA" id="ARBA00023157"/>
    </source>
</evidence>
<name>A0A078B2Z0_STYLE</name>
<evidence type="ECO:0000313" key="10">
    <source>
        <dbReference type="Proteomes" id="UP000039865"/>
    </source>
</evidence>
<dbReference type="SMART" id="SM00645">
    <property type="entry name" value="Pept_C1"/>
    <property type="match status" value="1"/>
</dbReference>
<proteinExistence type="inferred from homology"/>
<keyword evidence="5" id="KW-0865">Zymogen</keyword>
<dbReference type="GO" id="GO:0008234">
    <property type="term" value="F:cysteine-type peptidase activity"/>
    <property type="evidence" value="ECO:0007669"/>
    <property type="project" value="UniProtKB-KW"/>
</dbReference>
<dbReference type="CDD" id="cd02248">
    <property type="entry name" value="Peptidase_C1A"/>
    <property type="match status" value="1"/>
</dbReference>
<dbReference type="PROSITE" id="PS00640">
    <property type="entry name" value="THIOL_PROTEASE_ASN"/>
    <property type="match status" value="1"/>
</dbReference>
<keyword evidence="10" id="KW-1185">Reference proteome</keyword>
<dbReference type="Gene3D" id="3.90.70.10">
    <property type="entry name" value="Cysteine proteinases"/>
    <property type="match status" value="1"/>
</dbReference>
<dbReference type="InterPro" id="IPR039417">
    <property type="entry name" value="Peptidase_C1A_papain-like"/>
</dbReference>